<dbReference type="Proteomes" id="UP000002495">
    <property type="component" value="Chromosome"/>
</dbReference>
<reference evidence="1 2" key="1">
    <citation type="journal article" date="2003" name="Proc. Natl. Acad. Sci. U.S.A.">
        <title>The complete genome sequence of the carcinogenic bacterium Helicobacter hepaticus.</title>
        <authorList>
            <person name="Suerbaum S."/>
            <person name="Josenhans C."/>
            <person name="Sterzenbach T."/>
            <person name="Drescher B."/>
            <person name="Brandt P."/>
            <person name="Bell M."/>
            <person name="Droege M."/>
            <person name="Fartmann B."/>
            <person name="Fischer H.-P."/>
            <person name="Ge Z."/>
            <person name="Hoerster A."/>
            <person name="Holland R."/>
            <person name="Klein K."/>
            <person name="Koenig J."/>
            <person name="Macko L."/>
            <person name="Mendz G.L."/>
            <person name="Nyakatura G."/>
            <person name="Schauer D.B."/>
            <person name="Shen Z."/>
            <person name="Weber J."/>
            <person name="Frosch M."/>
            <person name="Fox J.G."/>
        </authorList>
    </citation>
    <scope>NUCLEOTIDE SEQUENCE [LARGE SCALE GENOMIC DNA]</scope>
    <source>
        <strain evidence="2">ATCC 51449 / 3B1</strain>
    </source>
</reference>
<gene>
    <name evidence="1" type="ordered locus">HH_0192</name>
</gene>
<organism evidence="1 2">
    <name type="scientific">Helicobacter hepaticus (strain ATCC 51449 / 3B1)</name>
    <dbReference type="NCBI Taxonomy" id="235279"/>
    <lineage>
        <taxon>Bacteria</taxon>
        <taxon>Pseudomonadati</taxon>
        <taxon>Campylobacterota</taxon>
        <taxon>Epsilonproteobacteria</taxon>
        <taxon>Campylobacterales</taxon>
        <taxon>Helicobacteraceae</taxon>
        <taxon>Helicobacter</taxon>
    </lineage>
</organism>
<dbReference type="EMBL" id="AE017125">
    <property type="protein sequence ID" value="AAP76789.1"/>
    <property type="molecule type" value="Genomic_DNA"/>
</dbReference>
<proteinExistence type="predicted"/>
<name>Q7VJQ1_HELHP</name>
<keyword evidence="2" id="KW-1185">Reference proteome</keyword>
<protein>
    <submittedName>
        <fullName evidence="1">Uncharacterized protein</fullName>
    </submittedName>
</protein>
<evidence type="ECO:0000313" key="1">
    <source>
        <dbReference type="EMBL" id="AAP76789.1"/>
    </source>
</evidence>
<dbReference type="KEGG" id="hhe:HH_0192"/>
<dbReference type="HOGENOM" id="CLU_3270999_0_0_7"/>
<evidence type="ECO:0000313" key="2">
    <source>
        <dbReference type="Proteomes" id="UP000002495"/>
    </source>
</evidence>
<dbReference type="AlphaFoldDB" id="Q7VJQ1"/>
<sequence>MSRSWGGGISSLNAKSKDLKVFDSSYAIANLNRVNNIATLK</sequence>
<accession>Q7VJQ1</accession>